<evidence type="ECO:0000259" key="1">
    <source>
        <dbReference type="Pfam" id="PF13966"/>
    </source>
</evidence>
<name>I3T5Q8_LOTJA</name>
<accession>I3T5Q8</accession>
<organism evidence="2">
    <name type="scientific">Lotus japonicus</name>
    <name type="common">Lotus corniculatus var. japonicus</name>
    <dbReference type="NCBI Taxonomy" id="34305"/>
    <lineage>
        <taxon>Eukaryota</taxon>
        <taxon>Viridiplantae</taxon>
        <taxon>Streptophyta</taxon>
        <taxon>Embryophyta</taxon>
        <taxon>Tracheophyta</taxon>
        <taxon>Spermatophyta</taxon>
        <taxon>Magnoliopsida</taxon>
        <taxon>eudicotyledons</taxon>
        <taxon>Gunneridae</taxon>
        <taxon>Pentapetalae</taxon>
        <taxon>rosids</taxon>
        <taxon>fabids</taxon>
        <taxon>Fabales</taxon>
        <taxon>Fabaceae</taxon>
        <taxon>Papilionoideae</taxon>
        <taxon>50 kb inversion clade</taxon>
        <taxon>NPAAA clade</taxon>
        <taxon>Hologalegina</taxon>
        <taxon>robinioid clade</taxon>
        <taxon>Loteae</taxon>
        <taxon>Lotus</taxon>
    </lineage>
</organism>
<dbReference type="InterPro" id="IPR026960">
    <property type="entry name" value="RVT-Znf"/>
</dbReference>
<dbReference type="AlphaFoldDB" id="I3T5Q8"/>
<feature type="domain" description="Reverse transcriptase zinc-binding" evidence="1">
    <location>
        <begin position="11"/>
        <end position="81"/>
    </location>
</feature>
<reference evidence="2" key="1">
    <citation type="submission" date="2012-05" db="EMBL/GenBank/DDBJ databases">
        <authorList>
            <person name="Krishnakumar V."/>
            <person name="Cheung F."/>
            <person name="Xiao Y."/>
            <person name="Chan A."/>
            <person name="Moskal W.A."/>
            <person name="Town C.D."/>
        </authorList>
    </citation>
    <scope>NUCLEOTIDE SEQUENCE</scope>
</reference>
<sequence length="121" mass="13821">MQGTSSLVQDQVFSDVWRSLAPSKVKAFAWRVLLDRIASKENLFKRKVFVEQEQALCSFCNAHLESCSHLFFSCSVSMHFWQLGASLLGVDSGTVTSPREHLSQFKVGWNNTHRRVSLTWQ</sequence>
<evidence type="ECO:0000313" key="2">
    <source>
        <dbReference type="EMBL" id="AFK47850.1"/>
    </source>
</evidence>
<dbReference type="EMBL" id="BT148056">
    <property type="protein sequence ID" value="AFK47850.1"/>
    <property type="molecule type" value="mRNA"/>
</dbReference>
<proteinExistence type="evidence at transcript level"/>
<dbReference type="Pfam" id="PF13966">
    <property type="entry name" value="zf-RVT"/>
    <property type="match status" value="1"/>
</dbReference>
<protein>
    <recommendedName>
        <fullName evidence="1">Reverse transcriptase zinc-binding domain-containing protein</fullName>
    </recommendedName>
</protein>